<name>A0A4R6Q263_9FIRM</name>
<keyword evidence="3" id="KW-1185">Reference proteome</keyword>
<feature type="domain" description="CoA-binding" evidence="1">
    <location>
        <begin position="10"/>
        <end position="112"/>
    </location>
</feature>
<reference evidence="2 3" key="1">
    <citation type="submission" date="2019-03" db="EMBL/GenBank/DDBJ databases">
        <title>Genomic Encyclopedia of Type Strains, Phase IV (KMG-IV): sequencing the most valuable type-strain genomes for metagenomic binning, comparative biology and taxonomic classification.</title>
        <authorList>
            <person name="Goeker M."/>
        </authorList>
    </citation>
    <scope>NUCLEOTIDE SEQUENCE [LARGE SCALE GENOMIC DNA]</scope>
    <source>
        <strain evidence="2 3">DSM 28287</strain>
    </source>
</reference>
<dbReference type="InterPro" id="IPR003781">
    <property type="entry name" value="CoA-bd"/>
</dbReference>
<dbReference type="OrthoDB" id="9804695at2"/>
<gene>
    <name evidence="2" type="ORF">EV211_1189</name>
</gene>
<dbReference type="SUPFAM" id="SSF51735">
    <property type="entry name" value="NAD(P)-binding Rossmann-fold domains"/>
    <property type="match status" value="1"/>
</dbReference>
<dbReference type="PANTHER" id="PTHR33303">
    <property type="entry name" value="CYTOPLASMIC PROTEIN-RELATED"/>
    <property type="match status" value="1"/>
</dbReference>
<dbReference type="PANTHER" id="PTHR33303:SF2">
    <property type="entry name" value="COA-BINDING DOMAIN-CONTAINING PROTEIN"/>
    <property type="match status" value="1"/>
</dbReference>
<proteinExistence type="predicted"/>
<accession>A0A4R6Q263</accession>
<dbReference type="EMBL" id="SNXO01000018">
    <property type="protein sequence ID" value="TDP55955.1"/>
    <property type="molecule type" value="Genomic_DNA"/>
</dbReference>
<evidence type="ECO:0000313" key="2">
    <source>
        <dbReference type="EMBL" id="TDP55955.1"/>
    </source>
</evidence>
<evidence type="ECO:0000259" key="1">
    <source>
        <dbReference type="Pfam" id="PF13380"/>
    </source>
</evidence>
<protein>
    <submittedName>
        <fullName evidence="2">Putative CoA-binding protein</fullName>
    </submittedName>
</protein>
<evidence type="ECO:0000313" key="3">
    <source>
        <dbReference type="Proteomes" id="UP000295500"/>
    </source>
</evidence>
<dbReference type="InterPro" id="IPR036291">
    <property type="entry name" value="NAD(P)-bd_dom_sf"/>
</dbReference>
<sequence length="118" mass="13494">MELKEIMDQKVFAVVGNTINEEKYACKIKDGLEQHGYRTYGVGKELKSLNEIDDNIDIVDLCINPVKGLELMKECNKDFKCIVIQPGAESEELIEYLEEKNLNYVEGCLLVGLRLYCK</sequence>
<dbReference type="RefSeq" id="WP_133528478.1">
    <property type="nucleotide sequence ID" value="NZ_SNXO01000018.1"/>
</dbReference>
<dbReference type="Pfam" id="PF13380">
    <property type="entry name" value="CoA_binding_2"/>
    <property type="match status" value="1"/>
</dbReference>
<dbReference type="Gene3D" id="3.40.50.720">
    <property type="entry name" value="NAD(P)-binding Rossmann-like Domain"/>
    <property type="match status" value="1"/>
</dbReference>
<comment type="caution">
    <text evidence="2">The sequence shown here is derived from an EMBL/GenBank/DDBJ whole genome shotgun (WGS) entry which is preliminary data.</text>
</comment>
<dbReference type="Proteomes" id="UP000295500">
    <property type="component" value="Unassembled WGS sequence"/>
</dbReference>
<dbReference type="AlphaFoldDB" id="A0A4R6Q263"/>
<organism evidence="2 3">
    <name type="scientific">Aminicella lysinilytica</name>
    <dbReference type="NCBI Taxonomy" id="433323"/>
    <lineage>
        <taxon>Bacteria</taxon>
        <taxon>Bacillati</taxon>
        <taxon>Bacillota</taxon>
        <taxon>Clostridia</taxon>
        <taxon>Peptostreptococcales</taxon>
        <taxon>Anaerovoracaceae</taxon>
        <taxon>Aminicella</taxon>
    </lineage>
</organism>